<comment type="caution">
    <text evidence="1">The sequence shown here is derived from an EMBL/GenBank/DDBJ whole genome shotgun (WGS) entry which is preliminary data.</text>
</comment>
<reference evidence="1 2" key="1">
    <citation type="submission" date="2020-04" db="EMBL/GenBank/DDBJ databases">
        <authorList>
            <person name="Klaysubun C."/>
            <person name="Duangmal K."/>
            <person name="Lipun K."/>
        </authorList>
    </citation>
    <scope>NUCLEOTIDE SEQUENCE [LARGE SCALE GENOMIC DNA]</scope>
    <source>
        <strain evidence="1 2">K10HN5</strain>
    </source>
</reference>
<gene>
    <name evidence="1" type="ORF">HF526_02925</name>
</gene>
<evidence type="ECO:0008006" key="3">
    <source>
        <dbReference type="Google" id="ProtNLM"/>
    </source>
</evidence>
<organism evidence="1 2">
    <name type="scientific">Pseudonocardia acidicola</name>
    <dbReference type="NCBI Taxonomy" id="2724939"/>
    <lineage>
        <taxon>Bacteria</taxon>
        <taxon>Bacillati</taxon>
        <taxon>Actinomycetota</taxon>
        <taxon>Actinomycetes</taxon>
        <taxon>Pseudonocardiales</taxon>
        <taxon>Pseudonocardiaceae</taxon>
        <taxon>Pseudonocardia</taxon>
    </lineage>
</organism>
<sequence>MTRITAAIERSRGGDAPGAAAEFDALWADVGEDGDAFHRCVLAHYAADVQPDAAAELAWDLRALAAAAAITDERAQAFHSTLRVQGFYPSLHLNLAEDYRKLGDSARAREHLGLARQRLHHLDGAAAGYGDTIRTALDRIERALDEQPR</sequence>
<evidence type="ECO:0000313" key="1">
    <source>
        <dbReference type="EMBL" id="NMH96282.1"/>
    </source>
</evidence>
<accession>A0ABX1S6P0</accession>
<name>A0ABX1S6P0_9PSEU</name>
<evidence type="ECO:0000313" key="2">
    <source>
        <dbReference type="Proteomes" id="UP000820669"/>
    </source>
</evidence>
<dbReference type="Proteomes" id="UP000820669">
    <property type="component" value="Unassembled WGS sequence"/>
</dbReference>
<keyword evidence="2" id="KW-1185">Reference proteome</keyword>
<protein>
    <recommendedName>
        <fullName evidence="3">Tetratricopeptide repeat protein</fullName>
    </recommendedName>
</protein>
<proteinExistence type="predicted"/>
<dbReference type="EMBL" id="JAAXLA010000003">
    <property type="protein sequence ID" value="NMH96282.1"/>
    <property type="molecule type" value="Genomic_DNA"/>
</dbReference>